<comment type="caution">
    <text evidence="2">The sequence shown here is derived from an EMBL/GenBank/DDBJ whole genome shotgun (WGS) entry which is preliminary data.</text>
</comment>
<keyword evidence="3" id="KW-1185">Reference proteome</keyword>
<accession>A0A8H8QU76</accession>
<dbReference type="Proteomes" id="UP000431533">
    <property type="component" value="Unassembled WGS sequence"/>
</dbReference>
<dbReference type="InterPro" id="IPR014347">
    <property type="entry name" value="Tautomerase/MIF_sf"/>
</dbReference>
<dbReference type="Pfam" id="PF14832">
    <property type="entry name" value="Tautomerase_3"/>
    <property type="match status" value="1"/>
</dbReference>
<evidence type="ECO:0000313" key="2">
    <source>
        <dbReference type="EMBL" id="TVY22892.1"/>
    </source>
</evidence>
<protein>
    <recommendedName>
        <fullName evidence="1">Tautomerase cis-CaaD-like domain-containing protein</fullName>
    </recommendedName>
</protein>
<evidence type="ECO:0000259" key="1">
    <source>
        <dbReference type="Pfam" id="PF14832"/>
    </source>
</evidence>
<dbReference type="RefSeq" id="XP_031001680.1">
    <property type="nucleotide sequence ID" value="XM_031153707.1"/>
</dbReference>
<dbReference type="Gene3D" id="3.30.429.10">
    <property type="entry name" value="Macrophage Migration Inhibitory Factor"/>
    <property type="match status" value="1"/>
</dbReference>
<gene>
    <name evidence="2" type="ORF">LHYA1_G008789</name>
</gene>
<dbReference type="GeneID" id="41988987"/>
<dbReference type="AlphaFoldDB" id="A0A8H8QU76"/>
<organism evidence="2 3">
    <name type="scientific">Lachnellula hyalina</name>
    <dbReference type="NCBI Taxonomy" id="1316788"/>
    <lineage>
        <taxon>Eukaryota</taxon>
        <taxon>Fungi</taxon>
        <taxon>Dikarya</taxon>
        <taxon>Ascomycota</taxon>
        <taxon>Pezizomycotina</taxon>
        <taxon>Leotiomycetes</taxon>
        <taxon>Helotiales</taxon>
        <taxon>Lachnaceae</taxon>
        <taxon>Lachnellula</taxon>
    </lineage>
</organism>
<name>A0A8H8QU76_9HELO</name>
<feature type="domain" description="Tautomerase cis-CaaD-like" evidence="1">
    <location>
        <begin position="1"/>
        <end position="141"/>
    </location>
</feature>
<sequence length="146" mass="17071">MPLLKFYTSPGQLTPAEKQDLATIFTAQYAKAMPAFFVDIVFHEVPEDSFFLGGKRTEGKFVRLTMEHIAINLAKEGERGEQMTKTFLGFVGEEFKNRFESRGWRWEFNIMDTDKKYWRLQGFEMPPLDSEAIKVWKTEQKASAWQ</sequence>
<dbReference type="InterPro" id="IPR028116">
    <property type="entry name" value="Cis-CaaD-like"/>
</dbReference>
<proteinExistence type="predicted"/>
<evidence type="ECO:0000313" key="3">
    <source>
        <dbReference type="Proteomes" id="UP000431533"/>
    </source>
</evidence>
<dbReference type="EMBL" id="QGMH01000219">
    <property type="protein sequence ID" value="TVY22892.1"/>
    <property type="molecule type" value="Genomic_DNA"/>
</dbReference>
<dbReference type="OrthoDB" id="2129288at2759"/>
<reference evidence="2 3" key="1">
    <citation type="submission" date="2018-05" db="EMBL/GenBank/DDBJ databases">
        <title>Genome sequencing and assembly of the regulated plant pathogen Lachnellula willkommii and related sister species for the development of diagnostic species identification markers.</title>
        <authorList>
            <person name="Giroux E."/>
            <person name="Bilodeau G."/>
        </authorList>
    </citation>
    <scope>NUCLEOTIDE SEQUENCE [LARGE SCALE GENOMIC DNA]</scope>
    <source>
        <strain evidence="2 3">CBS 185.66</strain>
    </source>
</reference>